<evidence type="ECO:0000256" key="4">
    <source>
        <dbReference type="ARBA" id="ARBA00023136"/>
    </source>
</evidence>
<proteinExistence type="predicted"/>
<dbReference type="EMBL" id="CP030140">
    <property type="protein sequence ID" value="AWX69481.1"/>
    <property type="molecule type" value="Genomic_DNA"/>
</dbReference>
<accession>A0A2Z4ND27</accession>
<feature type="domain" description="RDD" evidence="6">
    <location>
        <begin position="8"/>
        <end position="147"/>
    </location>
</feature>
<organism evidence="7 8">
    <name type="scientific">[Mycoplasma] anseris</name>
    <dbReference type="NCBI Taxonomy" id="92400"/>
    <lineage>
        <taxon>Bacteria</taxon>
        <taxon>Bacillati</taxon>
        <taxon>Mycoplasmatota</taxon>
        <taxon>Mycoplasmoidales</taxon>
        <taxon>Metamycoplasmataceae</taxon>
        <taxon>Metamycoplasma</taxon>
    </lineage>
</organism>
<protein>
    <submittedName>
        <fullName evidence="7">RDD family protein</fullName>
    </submittedName>
</protein>
<evidence type="ECO:0000313" key="8">
    <source>
        <dbReference type="Proteomes" id="UP000250218"/>
    </source>
</evidence>
<dbReference type="AlphaFoldDB" id="A0A2Z4ND27"/>
<evidence type="ECO:0000256" key="3">
    <source>
        <dbReference type="ARBA" id="ARBA00022989"/>
    </source>
</evidence>
<dbReference type="GO" id="GO:0016020">
    <property type="term" value="C:membrane"/>
    <property type="evidence" value="ECO:0007669"/>
    <property type="project" value="UniProtKB-SubCell"/>
</dbReference>
<dbReference type="InterPro" id="IPR010432">
    <property type="entry name" value="RDD"/>
</dbReference>
<feature type="transmembrane region" description="Helical" evidence="5">
    <location>
        <begin position="142"/>
        <end position="164"/>
    </location>
</feature>
<dbReference type="Proteomes" id="UP000250218">
    <property type="component" value="Chromosome"/>
</dbReference>
<dbReference type="Pfam" id="PF06271">
    <property type="entry name" value="RDD"/>
    <property type="match status" value="1"/>
</dbReference>
<comment type="subcellular location">
    <subcellularLocation>
        <location evidence="1">Membrane</location>
        <topology evidence="1">Multi-pass membrane protein</topology>
    </subcellularLocation>
</comment>
<keyword evidence="2 5" id="KW-0812">Transmembrane</keyword>
<evidence type="ECO:0000256" key="1">
    <source>
        <dbReference type="ARBA" id="ARBA00004141"/>
    </source>
</evidence>
<sequence length="216" mass="25704">MIKINLKANFWIRLLATLLDSLIFLVFFVTTSFFAFDYQKAKIHNILYYVWLIDQIIFLLIWYILIPIFWYGKTFGMWICRIKVIKTNSNEKFSKVIFDRQRLFAFLWMIIFTIFAILISPQTFEQAALIGIKKEDLTNTQLAFLLIPTILIGLASFVQLFLIITNARNNRIGLNDTFSNSFTVWINKYEEIEDPNQNLIEIKPRIRNLPKLEWKN</sequence>
<evidence type="ECO:0000256" key="5">
    <source>
        <dbReference type="SAM" id="Phobius"/>
    </source>
</evidence>
<keyword evidence="4 5" id="KW-0472">Membrane</keyword>
<keyword evidence="3 5" id="KW-1133">Transmembrane helix</keyword>
<keyword evidence="8" id="KW-1185">Reference proteome</keyword>
<evidence type="ECO:0000313" key="7">
    <source>
        <dbReference type="EMBL" id="AWX69481.1"/>
    </source>
</evidence>
<evidence type="ECO:0000259" key="6">
    <source>
        <dbReference type="Pfam" id="PF06271"/>
    </source>
</evidence>
<feature type="transmembrane region" description="Helical" evidence="5">
    <location>
        <begin position="103"/>
        <end position="122"/>
    </location>
</feature>
<reference evidence="8" key="1">
    <citation type="submission" date="2018-06" db="EMBL/GenBank/DDBJ databases">
        <title>Complete genome sequences of Mycoplasma anatis, M. anseris and M. cloacale type strains.</title>
        <authorList>
            <person name="Grozner D."/>
            <person name="Forro B."/>
            <person name="Sulyok K.M."/>
            <person name="Marton S."/>
            <person name="Kreizinger Z."/>
            <person name="Banyai K."/>
            <person name="Gyuranecz M."/>
        </authorList>
    </citation>
    <scope>NUCLEOTIDE SEQUENCE [LARGE SCALE GENOMIC DNA]</scope>
    <source>
        <strain evidence="8">ATCC 49234</strain>
    </source>
</reference>
<name>A0A2Z4ND27_9BACT</name>
<feature type="transmembrane region" description="Helical" evidence="5">
    <location>
        <begin position="48"/>
        <end position="71"/>
    </location>
</feature>
<dbReference type="RefSeq" id="WP_033178526.1">
    <property type="nucleotide sequence ID" value="NZ_CP030140.1"/>
</dbReference>
<dbReference type="KEGG" id="mane:DP065_01810"/>
<gene>
    <name evidence="7" type="ORF">DP065_01810</name>
</gene>
<feature type="transmembrane region" description="Helical" evidence="5">
    <location>
        <begin position="12"/>
        <end position="36"/>
    </location>
</feature>
<evidence type="ECO:0000256" key="2">
    <source>
        <dbReference type="ARBA" id="ARBA00022692"/>
    </source>
</evidence>